<dbReference type="EMBL" id="CAAALY010080876">
    <property type="protein sequence ID" value="VEL26524.1"/>
    <property type="molecule type" value="Genomic_DNA"/>
</dbReference>
<evidence type="ECO:0000313" key="2">
    <source>
        <dbReference type="Proteomes" id="UP000784294"/>
    </source>
</evidence>
<protein>
    <submittedName>
        <fullName evidence="1">Uncharacterized protein</fullName>
    </submittedName>
</protein>
<dbReference type="Proteomes" id="UP000784294">
    <property type="component" value="Unassembled WGS sequence"/>
</dbReference>
<sequence length="98" mass="10777">MRQRLSRLQSELNQAVGDRQRNLVALEHLEQLLGDFSGTQDNLKTCSDTLESAGGMLTVQLQTSDAEPLPIAADVVNTNCSASQNQDDLRMSRMMAQV</sequence>
<accession>A0A3S5CJG9</accession>
<comment type="caution">
    <text evidence="1">The sequence shown here is derived from an EMBL/GenBank/DDBJ whole genome shotgun (WGS) entry which is preliminary data.</text>
</comment>
<gene>
    <name evidence="1" type="ORF">PXEA_LOCUS19964</name>
</gene>
<reference evidence="1" key="1">
    <citation type="submission" date="2018-11" db="EMBL/GenBank/DDBJ databases">
        <authorList>
            <consortium name="Pathogen Informatics"/>
        </authorList>
    </citation>
    <scope>NUCLEOTIDE SEQUENCE</scope>
</reference>
<dbReference type="AlphaFoldDB" id="A0A3S5CJG9"/>
<keyword evidence="2" id="KW-1185">Reference proteome</keyword>
<proteinExistence type="predicted"/>
<evidence type="ECO:0000313" key="1">
    <source>
        <dbReference type="EMBL" id="VEL26524.1"/>
    </source>
</evidence>
<name>A0A3S5CJG9_9PLAT</name>
<organism evidence="1 2">
    <name type="scientific">Protopolystoma xenopodis</name>
    <dbReference type="NCBI Taxonomy" id="117903"/>
    <lineage>
        <taxon>Eukaryota</taxon>
        <taxon>Metazoa</taxon>
        <taxon>Spiralia</taxon>
        <taxon>Lophotrochozoa</taxon>
        <taxon>Platyhelminthes</taxon>
        <taxon>Monogenea</taxon>
        <taxon>Polyopisthocotylea</taxon>
        <taxon>Polystomatidea</taxon>
        <taxon>Polystomatidae</taxon>
        <taxon>Protopolystoma</taxon>
    </lineage>
</organism>